<gene>
    <name evidence="2" type="ORF">GCT13_44480</name>
</gene>
<dbReference type="RefSeq" id="WP_152768073.1">
    <property type="nucleotide sequence ID" value="NZ_WHNP01000121.1"/>
</dbReference>
<keyword evidence="1" id="KW-1133">Transmembrane helix</keyword>
<feature type="transmembrane region" description="Helical" evidence="1">
    <location>
        <begin position="50"/>
        <end position="74"/>
    </location>
</feature>
<proteinExistence type="predicted"/>
<evidence type="ECO:0000313" key="3">
    <source>
        <dbReference type="Proteomes" id="UP000484381"/>
    </source>
</evidence>
<keyword evidence="1" id="KW-0812">Transmembrane</keyword>
<evidence type="ECO:0000313" key="2">
    <source>
        <dbReference type="EMBL" id="MPW23593.1"/>
    </source>
</evidence>
<comment type="caution">
    <text evidence="2">The sequence shown here is derived from an EMBL/GenBank/DDBJ whole genome shotgun (WGS) entry which is preliminary data.</text>
</comment>
<keyword evidence="1" id="KW-0472">Membrane</keyword>
<dbReference type="AlphaFoldDB" id="A0A7X1TLK1"/>
<protein>
    <submittedName>
        <fullName evidence="2">Uncharacterized protein</fullName>
    </submittedName>
</protein>
<accession>A0A7X1TLK1</accession>
<evidence type="ECO:0000256" key="1">
    <source>
        <dbReference type="SAM" id="Phobius"/>
    </source>
</evidence>
<organism evidence="2 3">
    <name type="scientific">Paraburkholderia franconis</name>
    <dbReference type="NCBI Taxonomy" id="2654983"/>
    <lineage>
        <taxon>Bacteria</taxon>
        <taxon>Pseudomonadati</taxon>
        <taxon>Pseudomonadota</taxon>
        <taxon>Betaproteobacteria</taxon>
        <taxon>Burkholderiales</taxon>
        <taxon>Burkholderiaceae</taxon>
        <taxon>Paraburkholderia</taxon>
    </lineage>
</organism>
<reference evidence="2 3" key="1">
    <citation type="submission" date="2019-10" db="EMBL/GenBank/DDBJ databases">
        <title>Paraburkholderia sp. isolated from nodules of Mimosa pudica from Brazilian Atlantic Forest soils.</title>
        <authorList>
            <person name="Paulitsch F."/>
            <person name="Hungria M."/>
            <person name="Dall'Agnol R."/>
        </authorList>
    </citation>
    <scope>NUCLEOTIDE SEQUENCE [LARGE SCALE GENOMIC DNA]</scope>
    <source>
        <strain evidence="2 3">CNPSo 3157</strain>
    </source>
</reference>
<sequence>MSTNVIDPSKAWHAGHFQTRTELSWENQVNPKENEDHALELIVLDGPKGAIVLAGTATAIVIFIWIAFYLLVFLPRGVIQ</sequence>
<name>A0A7X1TLK1_9BURK</name>
<dbReference type="EMBL" id="WHNP01000121">
    <property type="protein sequence ID" value="MPW23593.1"/>
    <property type="molecule type" value="Genomic_DNA"/>
</dbReference>
<keyword evidence="3" id="KW-1185">Reference proteome</keyword>
<dbReference type="Proteomes" id="UP000484381">
    <property type="component" value="Unassembled WGS sequence"/>
</dbReference>